<name>A0A377TUF8_KLEPN</name>
<dbReference type="EMBL" id="UGKQ01000007">
    <property type="protein sequence ID" value="STS82284.1"/>
    <property type="molecule type" value="Genomic_DNA"/>
</dbReference>
<protein>
    <submittedName>
        <fullName evidence="1">Uncharacterized protein</fullName>
    </submittedName>
</protein>
<sequence length="125" mass="14156">MVFTRTGLPGDDHHLVVAHRLENLLFFLANRQVFRIGDGRTRRFAQQDFTGCLAYLQRHLLQNGLLRFRIFNLLHAVQTAGKARFVAQHQAVELLIKLGEGDFLLFCHSVIGQSSAGKISFEVLP</sequence>
<gene>
    <name evidence="1" type="ORF">NCTC9140_04034</name>
</gene>
<evidence type="ECO:0000313" key="2">
    <source>
        <dbReference type="Proteomes" id="UP000254938"/>
    </source>
</evidence>
<accession>A0A377TUF8</accession>
<evidence type="ECO:0000313" key="1">
    <source>
        <dbReference type="EMBL" id="STS82284.1"/>
    </source>
</evidence>
<reference evidence="1 2" key="1">
    <citation type="submission" date="2018-06" db="EMBL/GenBank/DDBJ databases">
        <authorList>
            <consortium name="Pathogen Informatics"/>
            <person name="Doyle S."/>
        </authorList>
    </citation>
    <scope>NUCLEOTIDE SEQUENCE [LARGE SCALE GENOMIC DNA]</scope>
    <source>
        <strain evidence="1 2">NCTC9140</strain>
    </source>
</reference>
<dbReference type="Proteomes" id="UP000254938">
    <property type="component" value="Unassembled WGS sequence"/>
</dbReference>
<dbReference type="AlphaFoldDB" id="A0A377TUF8"/>
<proteinExistence type="predicted"/>
<organism evidence="1 2">
    <name type="scientific">Klebsiella pneumoniae</name>
    <dbReference type="NCBI Taxonomy" id="573"/>
    <lineage>
        <taxon>Bacteria</taxon>
        <taxon>Pseudomonadati</taxon>
        <taxon>Pseudomonadota</taxon>
        <taxon>Gammaproteobacteria</taxon>
        <taxon>Enterobacterales</taxon>
        <taxon>Enterobacteriaceae</taxon>
        <taxon>Klebsiella/Raoultella group</taxon>
        <taxon>Klebsiella</taxon>
        <taxon>Klebsiella pneumoniae complex</taxon>
    </lineage>
</organism>